<organism evidence="1 2">
    <name type="scientific">Ancylostoma ceylanicum</name>
    <dbReference type="NCBI Taxonomy" id="53326"/>
    <lineage>
        <taxon>Eukaryota</taxon>
        <taxon>Metazoa</taxon>
        <taxon>Ecdysozoa</taxon>
        <taxon>Nematoda</taxon>
        <taxon>Chromadorea</taxon>
        <taxon>Rhabditida</taxon>
        <taxon>Rhabditina</taxon>
        <taxon>Rhabditomorpha</taxon>
        <taxon>Strongyloidea</taxon>
        <taxon>Ancylostomatidae</taxon>
        <taxon>Ancylostomatinae</taxon>
        <taxon>Ancylostoma</taxon>
    </lineage>
</organism>
<evidence type="ECO:0000313" key="1">
    <source>
        <dbReference type="EMBL" id="EYB95245.1"/>
    </source>
</evidence>
<comment type="caution">
    <text evidence="1">The sequence shown here is derived from an EMBL/GenBank/DDBJ whole genome shotgun (WGS) entry which is preliminary data.</text>
</comment>
<accession>A0A016SXM0</accession>
<reference evidence="2" key="1">
    <citation type="journal article" date="2015" name="Nat. Genet.">
        <title>The genome and transcriptome of the zoonotic hookworm Ancylostoma ceylanicum identify infection-specific gene families.</title>
        <authorList>
            <person name="Schwarz E.M."/>
            <person name="Hu Y."/>
            <person name="Antoshechkin I."/>
            <person name="Miller M.M."/>
            <person name="Sternberg P.W."/>
            <person name="Aroian R.V."/>
        </authorList>
    </citation>
    <scope>NUCLEOTIDE SEQUENCE</scope>
    <source>
        <strain evidence="2">HY135</strain>
    </source>
</reference>
<dbReference type="Proteomes" id="UP000024635">
    <property type="component" value="Unassembled WGS sequence"/>
</dbReference>
<evidence type="ECO:0000313" key="2">
    <source>
        <dbReference type="Proteomes" id="UP000024635"/>
    </source>
</evidence>
<gene>
    <name evidence="1" type="primary">Acey_s0162.g3425</name>
    <name evidence="1" type="ORF">Y032_0162g3425</name>
</gene>
<protein>
    <submittedName>
        <fullName evidence="1">Uncharacterized protein</fullName>
    </submittedName>
</protein>
<dbReference type="EMBL" id="JARK01001498">
    <property type="protein sequence ID" value="EYB95245.1"/>
    <property type="molecule type" value="Genomic_DNA"/>
</dbReference>
<proteinExistence type="predicted"/>
<dbReference type="AlphaFoldDB" id="A0A016SXM0"/>
<name>A0A016SXM0_9BILA</name>
<keyword evidence="2" id="KW-1185">Reference proteome</keyword>
<sequence length="69" mass="7931">MFGEQGRKPCKPKPVEGAKMGFEGFRIIYFIARRTLGWKGFTYSILISSHRKFSRCENLKNDSEVGLCL</sequence>